<dbReference type="Proteomes" id="UP000693946">
    <property type="component" value="Linkage Group LG18"/>
</dbReference>
<evidence type="ECO:0000313" key="3">
    <source>
        <dbReference type="Proteomes" id="UP000693946"/>
    </source>
</evidence>
<feature type="compositionally biased region" description="Polar residues" evidence="1">
    <location>
        <begin position="178"/>
        <end position="193"/>
    </location>
</feature>
<evidence type="ECO:0000256" key="1">
    <source>
        <dbReference type="SAM" id="MobiDB-lite"/>
    </source>
</evidence>
<accession>A0AAV6RP97</accession>
<evidence type="ECO:0008006" key="4">
    <source>
        <dbReference type="Google" id="ProtNLM"/>
    </source>
</evidence>
<comment type="caution">
    <text evidence="2">The sequence shown here is derived from an EMBL/GenBank/DDBJ whole genome shotgun (WGS) entry which is preliminary data.</text>
</comment>
<evidence type="ECO:0000313" key="2">
    <source>
        <dbReference type="EMBL" id="KAG7506819.1"/>
    </source>
</evidence>
<protein>
    <recommendedName>
        <fullName evidence="4">Transposase element L1Md-A101/L1Md-A102/L1Md-A2</fullName>
    </recommendedName>
</protein>
<name>A0AAV6RP97_SOLSE</name>
<sequence length="219" mass="24697">MRQNQIDEQGQRLSSFKLAVDDLSQRVGELESVCTNLQESNSKLTAKVIDLEGRSRRQNIGILGLAESIEGGKPTALFSDLLCEVFGKETLPSQPEINRAYRSLTAKPAPSQRPRPVILRLHRYQIKDLLIREARRRGKLEYRGQQIQVKDYSPDVTALMFKASAPSPEQSWQISITEGSNRLSSNPHGSTSHFQDKKWLRSTDEARKYIDGLLPSVPP</sequence>
<reference evidence="2 3" key="1">
    <citation type="journal article" date="2021" name="Sci. Rep.">
        <title>Chromosome anchoring in Senegalese sole (Solea senegalensis) reveals sex-associated markers and genome rearrangements in flatfish.</title>
        <authorList>
            <person name="Guerrero-Cozar I."/>
            <person name="Gomez-Garrido J."/>
            <person name="Berbel C."/>
            <person name="Martinez-Blanch J.F."/>
            <person name="Alioto T."/>
            <person name="Claros M.G."/>
            <person name="Gagnaire P.A."/>
            <person name="Manchado M."/>
        </authorList>
    </citation>
    <scope>NUCLEOTIDE SEQUENCE [LARGE SCALE GENOMIC DNA]</scope>
    <source>
        <strain evidence="2">Sse05_10M</strain>
    </source>
</reference>
<feature type="region of interest" description="Disordered" evidence="1">
    <location>
        <begin position="178"/>
        <end position="198"/>
    </location>
</feature>
<dbReference type="InterPro" id="IPR004244">
    <property type="entry name" value="Transposase_22"/>
</dbReference>
<keyword evidence="3" id="KW-1185">Reference proteome</keyword>
<dbReference type="PANTHER" id="PTHR11505">
    <property type="entry name" value="L1 TRANSPOSABLE ELEMENT-RELATED"/>
    <property type="match status" value="1"/>
</dbReference>
<dbReference type="EMBL" id="JAGKHQ010000010">
    <property type="protein sequence ID" value="KAG7506819.1"/>
    <property type="molecule type" value="Genomic_DNA"/>
</dbReference>
<organism evidence="2 3">
    <name type="scientific">Solea senegalensis</name>
    <name type="common">Senegalese sole</name>
    <dbReference type="NCBI Taxonomy" id="28829"/>
    <lineage>
        <taxon>Eukaryota</taxon>
        <taxon>Metazoa</taxon>
        <taxon>Chordata</taxon>
        <taxon>Craniata</taxon>
        <taxon>Vertebrata</taxon>
        <taxon>Euteleostomi</taxon>
        <taxon>Actinopterygii</taxon>
        <taxon>Neopterygii</taxon>
        <taxon>Teleostei</taxon>
        <taxon>Neoteleostei</taxon>
        <taxon>Acanthomorphata</taxon>
        <taxon>Carangaria</taxon>
        <taxon>Pleuronectiformes</taxon>
        <taxon>Pleuronectoidei</taxon>
        <taxon>Soleidae</taxon>
        <taxon>Solea</taxon>
    </lineage>
</organism>
<gene>
    <name evidence="2" type="ORF">JOB18_016184</name>
</gene>
<dbReference type="AlphaFoldDB" id="A0AAV6RP97"/>
<proteinExistence type="predicted"/>